<dbReference type="InterPro" id="IPR029044">
    <property type="entry name" value="Nucleotide-diphossugar_trans"/>
</dbReference>
<evidence type="ECO:0000259" key="1">
    <source>
        <dbReference type="Pfam" id="PF00535"/>
    </source>
</evidence>
<feature type="domain" description="Glycosyltransferase 2-like" evidence="1">
    <location>
        <begin position="4"/>
        <end position="127"/>
    </location>
</feature>
<dbReference type="Proteomes" id="UP000247973">
    <property type="component" value="Unassembled WGS sequence"/>
</dbReference>
<dbReference type="EMBL" id="QICL01000011">
    <property type="protein sequence ID" value="PXV64124.1"/>
    <property type="molecule type" value="Genomic_DNA"/>
</dbReference>
<accession>A0A2V3PPA8</accession>
<keyword evidence="3" id="KW-1185">Reference proteome</keyword>
<keyword evidence="2" id="KW-0808">Transferase</keyword>
<proteinExistence type="predicted"/>
<dbReference type="PANTHER" id="PTHR22916">
    <property type="entry name" value="GLYCOSYLTRANSFERASE"/>
    <property type="match status" value="1"/>
</dbReference>
<dbReference type="InterPro" id="IPR001173">
    <property type="entry name" value="Glyco_trans_2-like"/>
</dbReference>
<dbReference type="OrthoDB" id="1666251at2"/>
<reference evidence="2 3" key="1">
    <citation type="submission" date="2018-03" db="EMBL/GenBank/DDBJ databases">
        <title>Genomic Encyclopedia of Archaeal and Bacterial Type Strains, Phase II (KMG-II): from individual species to whole genera.</title>
        <authorList>
            <person name="Goeker M."/>
        </authorList>
    </citation>
    <scope>NUCLEOTIDE SEQUENCE [LARGE SCALE GENOMIC DNA]</scope>
    <source>
        <strain evidence="2 3">DSM 100214</strain>
    </source>
</reference>
<protein>
    <submittedName>
        <fullName evidence="2">Glycosyltransferase involved in cell wall biosynthesis</fullName>
    </submittedName>
</protein>
<dbReference type="GO" id="GO:0016758">
    <property type="term" value="F:hexosyltransferase activity"/>
    <property type="evidence" value="ECO:0007669"/>
    <property type="project" value="UniProtKB-ARBA"/>
</dbReference>
<dbReference type="CDD" id="cd00761">
    <property type="entry name" value="Glyco_tranf_GTA_type"/>
    <property type="match status" value="1"/>
</dbReference>
<dbReference type="AlphaFoldDB" id="A0A2V3PPA8"/>
<sequence>MKLSIITINYNNAGGLERTVKSIVNQDFSDFEYIVIDGASIDNSVDIIKTYSEKIDYWVSEPDTGVYNAMNKGIRQAKGEYLLFINSGDTLYTNDVLSKVFEFNPKHDLVYGNLHRIFPDGHEDIVRMPKHVSVLHMLRATLTHPTTFIRRGLFEKYGYYREDLKIVSDWAFFLKIIAFTNSTQEYIPIVISSFEMNGMSSNNADLVESERYKVVSESFSPELNHICYTQELYANFYNKRVFRVLRTARKLVSDFLSVAKKIITLGFSKKKNKEYIYRERIHPLIWCFNKNVRRQKSDTGKVPIIIINYNRLSDLKEMVDFFLKRNHKNIVIVDNDSQYPPLLEYYDQIKNTVVVKRMDRNYGHLVFWDNKELYREYASGYYIVTDSDIIPNKNLPENYLEQLIKVLDKYTKVTKVGFALEIDDIPDSFSAKEEVIAWEKKYWEIPITDNVYVADTDTTFAIYPPYYEHNKKTFLKGLRIGGDFTAQHRGWYIDSQNLSEEDKFYFKTSNNSNSWKLSEDGIFQGESAYNTKT</sequence>
<name>A0A2V3PPA8_9BACT</name>
<comment type="caution">
    <text evidence="2">The sequence shown here is derived from an EMBL/GenBank/DDBJ whole genome shotgun (WGS) entry which is preliminary data.</text>
</comment>
<dbReference type="Pfam" id="PF00535">
    <property type="entry name" value="Glycos_transf_2"/>
    <property type="match status" value="1"/>
</dbReference>
<dbReference type="CDD" id="cd06433">
    <property type="entry name" value="GT_2_WfgS_like"/>
    <property type="match status" value="1"/>
</dbReference>
<gene>
    <name evidence="2" type="ORF">CLV62_11182</name>
</gene>
<organism evidence="2 3">
    <name type="scientific">Dysgonomonas alginatilytica</name>
    <dbReference type="NCBI Taxonomy" id="1605892"/>
    <lineage>
        <taxon>Bacteria</taxon>
        <taxon>Pseudomonadati</taxon>
        <taxon>Bacteroidota</taxon>
        <taxon>Bacteroidia</taxon>
        <taxon>Bacteroidales</taxon>
        <taxon>Dysgonomonadaceae</taxon>
        <taxon>Dysgonomonas</taxon>
    </lineage>
</organism>
<evidence type="ECO:0000313" key="2">
    <source>
        <dbReference type="EMBL" id="PXV64124.1"/>
    </source>
</evidence>
<dbReference type="RefSeq" id="WP_110310683.1">
    <property type="nucleotide sequence ID" value="NZ_QICL01000011.1"/>
</dbReference>
<dbReference type="Gene3D" id="3.90.550.10">
    <property type="entry name" value="Spore Coat Polysaccharide Biosynthesis Protein SpsA, Chain A"/>
    <property type="match status" value="2"/>
</dbReference>
<dbReference type="SUPFAM" id="SSF53448">
    <property type="entry name" value="Nucleotide-diphospho-sugar transferases"/>
    <property type="match status" value="2"/>
</dbReference>
<evidence type="ECO:0000313" key="3">
    <source>
        <dbReference type="Proteomes" id="UP000247973"/>
    </source>
</evidence>
<dbReference type="PANTHER" id="PTHR22916:SF67">
    <property type="entry name" value="COLANIC ACID BIOSYNTHESIS GLYCOSYL TRANSFERASE WCAE-RELATED"/>
    <property type="match status" value="1"/>
</dbReference>